<gene>
    <name evidence="5" type="ORF">METZ01_LOCUS195173</name>
</gene>
<dbReference type="InterPro" id="IPR015813">
    <property type="entry name" value="Pyrv/PenolPyrv_kinase-like_dom"/>
</dbReference>
<dbReference type="GO" id="GO:0000287">
    <property type="term" value="F:magnesium ion binding"/>
    <property type="evidence" value="ECO:0007669"/>
    <property type="project" value="TreeGrafter"/>
</dbReference>
<evidence type="ECO:0000256" key="1">
    <source>
        <dbReference type="ARBA" id="ARBA00001946"/>
    </source>
</evidence>
<organism evidence="5">
    <name type="scientific">marine metagenome</name>
    <dbReference type="NCBI Taxonomy" id="408172"/>
    <lineage>
        <taxon>unclassified sequences</taxon>
        <taxon>metagenomes</taxon>
        <taxon>ecological metagenomes</taxon>
    </lineage>
</organism>
<accession>A0A382DVZ5</accession>
<dbReference type="Pfam" id="PF03328">
    <property type="entry name" value="HpcH_HpaI"/>
    <property type="match status" value="1"/>
</dbReference>
<keyword evidence="3" id="KW-0460">Magnesium</keyword>
<dbReference type="InterPro" id="IPR011206">
    <property type="entry name" value="Citrate_lyase_beta/mcl1/mcl2"/>
</dbReference>
<dbReference type="InterPro" id="IPR005000">
    <property type="entry name" value="Aldolase/citrate-lyase_domain"/>
</dbReference>
<proteinExistence type="predicted"/>
<reference evidence="5" key="1">
    <citation type="submission" date="2018-05" db="EMBL/GenBank/DDBJ databases">
        <authorList>
            <person name="Lanie J.A."/>
            <person name="Ng W.-L."/>
            <person name="Kazmierczak K.M."/>
            <person name="Andrzejewski T.M."/>
            <person name="Davidsen T.M."/>
            <person name="Wayne K.J."/>
            <person name="Tettelin H."/>
            <person name="Glass J.I."/>
            <person name="Rusch D."/>
            <person name="Podicherti R."/>
            <person name="Tsui H.-C.T."/>
            <person name="Winkler M.E."/>
        </authorList>
    </citation>
    <scope>NUCLEOTIDE SEQUENCE</scope>
</reference>
<comment type="cofactor">
    <cofactor evidence="1">
        <name>Mg(2+)</name>
        <dbReference type="ChEBI" id="CHEBI:18420"/>
    </cofactor>
</comment>
<protein>
    <recommendedName>
        <fullName evidence="4">HpcH/HpaI aldolase/citrate lyase domain-containing protein</fullName>
    </recommendedName>
</protein>
<dbReference type="GO" id="GO:0003824">
    <property type="term" value="F:catalytic activity"/>
    <property type="evidence" value="ECO:0007669"/>
    <property type="project" value="InterPro"/>
</dbReference>
<dbReference type="AlphaFoldDB" id="A0A382DVZ5"/>
<dbReference type="PANTHER" id="PTHR32308:SF0">
    <property type="entry name" value="HPCH_HPAI ALDOLASE_CITRATE LYASE DOMAIN-CONTAINING PROTEIN"/>
    <property type="match status" value="1"/>
</dbReference>
<dbReference type="EMBL" id="UINC01041273">
    <property type="protein sequence ID" value="SVB42319.1"/>
    <property type="molecule type" value="Genomic_DNA"/>
</dbReference>
<evidence type="ECO:0000259" key="4">
    <source>
        <dbReference type="Pfam" id="PF03328"/>
    </source>
</evidence>
<name>A0A382DVZ5_9ZZZZ</name>
<dbReference type="PIRSF" id="PIRSF015582">
    <property type="entry name" value="Cit_lyase_B"/>
    <property type="match status" value="1"/>
</dbReference>
<keyword evidence="2" id="KW-0479">Metal-binding</keyword>
<sequence length="288" mass="31266">MRLIRSWLFVPGDRQRMIDKALALSSDAVIFDIEDSVTPENKSKARGLISKALGRPEGGPLRFVRLNGLDSVWTDKDLEAVVRSGLTGLMIPKVHSVDNLRDFDGRLSKFETGAGLAIGSVRLVAVIESARGLVNAPAIADSSPRLTALMFGAEDFALDLGIISSHVRDPGDMLYARSAAAIAAASARLQAIDRIVKDITDQECLQRDTLKAVELGFTGKAVIHPDQIETVHRAFTPSEEEVVWARRVISAYDEASARGDGAIAVEGRLIDWPIVEQARRIVEATEIS</sequence>
<dbReference type="Gene3D" id="3.20.20.60">
    <property type="entry name" value="Phosphoenolpyruvate-binding domains"/>
    <property type="match status" value="1"/>
</dbReference>
<feature type="domain" description="HpcH/HpaI aldolase/citrate lyase" evidence="4">
    <location>
        <begin position="5"/>
        <end position="225"/>
    </location>
</feature>
<evidence type="ECO:0000256" key="3">
    <source>
        <dbReference type="ARBA" id="ARBA00022842"/>
    </source>
</evidence>
<evidence type="ECO:0000256" key="2">
    <source>
        <dbReference type="ARBA" id="ARBA00022723"/>
    </source>
</evidence>
<dbReference type="PANTHER" id="PTHR32308">
    <property type="entry name" value="LYASE BETA SUBUNIT, PUTATIVE (AFU_ORTHOLOGUE AFUA_4G13030)-RELATED"/>
    <property type="match status" value="1"/>
</dbReference>
<dbReference type="SUPFAM" id="SSF51621">
    <property type="entry name" value="Phosphoenolpyruvate/pyruvate domain"/>
    <property type="match status" value="1"/>
</dbReference>
<evidence type="ECO:0000313" key="5">
    <source>
        <dbReference type="EMBL" id="SVB42319.1"/>
    </source>
</evidence>
<dbReference type="GO" id="GO:0006107">
    <property type="term" value="P:oxaloacetate metabolic process"/>
    <property type="evidence" value="ECO:0007669"/>
    <property type="project" value="TreeGrafter"/>
</dbReference>
<dbReference type="InterPro" id="IPR040442">
    <property type="entry name" value="Pyrv_kinase-like_dom_sf"/>
</dbReference>